<accession>W4K066</accession>
<dbReference type="InParanoid" id="W4K066"/>
<dbReference type="SUPFAM" id="SSF47823">
    <property type="entry name" value="lambda integrase-like, N-terminal domain"/>
    <property type="match status" value="1"/>
</dbReference>
<dbReference type="AlphaFoldDB" id="W4K066"/>
<dbReference type="InterPro" id="IPR013762">
    <property type="entry name" value="Integrase-like_cat_sf"/>
</dbReference>
<organism evidence="3 4">
    <name type="scientific">Heterobasidion irregulare (strain TC 32-1)</name>
    <dbReference type="NCBI Taxonomy" id="747525"/>
    <lineage>
        <taxon>Eukaryota</taxon>
        <taxon>Fungi</taxon>
        <taxon>Dikarya</taxon>
        <taxon>Basidiomycota</taxon>
        <taxon>Agaricomycotina</taxon>
        <taxon>Agaricomycetes</taxon>
        <taxon>Russulales</taxon>
        <taxon>Bondarzewiaceae</taxon>
        <taxon>Heterobasidion</taxon>
        <taxon>Heterobasidion annosum species complex</taxon>
    </lineage>
</organism>
<evidence type="ECO:0000313" key="4">
    <source>
        <dbReference type="Proteomes" id="UP000030671"/>
    </source>
</evidence>
<dbReference type="OrthoDB" id="3266428at2759"/>
<evidence type="ECO:0000256" key="2">
    <source>
        <dbReference type="ARBA" id="ARBA00023172"/>
    </source>
</evidence>
<keyword evidence="1" id="KW-0238">DNA-binding</keyword>
<dbReference type="GO" id="GO:0003677">
    <property type="term" value="F:DNA binding"/>
    <property type="evidence" value="ECO:0007669"/>
    <property type="project" value="UniProtKB-KW"/>
</dbReference>
<dbReference type="KEGG" id="hir:HETIRDRAFT_428578"/>
<sequence length="299" mass="33314">MAHGWKDSTLKVYGSGLLLYHVICDAKDVPETHRALASIALLCSFLSALAGSYSPSTVENYLAGIRAWHLIHGLEWSHDTARLTSLQHGTKNLAPPSAKKTKRAPYTVTYLLQLRPYLNLSDSVHTAVWACVTALFYGIACVGELTVPSLSGFKLDIHTKTSTHGQEIYWSSEPNPTDPDAALRHHLLVKKPSPNEHLFSNTFKKERRPLLHSVFLRYIAQAAAQAGLPPLHGHSFRIGGTLEFLLRGLPFDTIQVKGRWVSNTFQAYLHCHAEIMMVHIQSNMAVHWAFVHYTLPPAL</sequence>
<dbReference type="RefSeq" id="XP_009549044.1">
    <property type="nucleotide sequence ID" value="XM_009550749.1"/>
</dbReference>
<proteinExistence type="predicted"/>
<name>W4K066_HETIT</name>
<dbReference type="PANTHER" id="PTHR34605">
    <property type="entry name" value="PHAGE_INTEGRASE DOMAIN-CONTAINING PROTEIN"/>
    <property type="match status" value="1"/>
</dbReference>
<dbReference type="GO" id="GO:0015074">
    <property type="term" value="P:DNA integration"/>
    <property type="evidence" value="ECO:0007669"/>
    <property type="project" value="InterPro"/>
</dbReference>
<keyword evidence="4" id="KW-1185">Reference proteome</keyword>
<evidence type="ECO:0000256" key="1">
    <source>
        <dbReference type="ARBA" id="ARBA00023125"/>
    </source>
</evidence>
<evidence type="ECO:0008006" key="5">
    <source>
        <dbReference type="Google" id="ProtNLM"/>
    </source>
</evidence>
<dbReference type="Gene3D" id="1.10.443.10">
    <property type="entry name" value="Intergrase catalytic core"/>
    <property type="match status" value="1"/>
</dbReference>
<dbReference type="PANTHER" id="PTHR34605:SF3">
    <property type="entry name" value="P CELL-TYPE AGGLUTINATION PROTEIN MAP4-LIKE-RELATED"/>
    <property type="match status" value="1"/>
</dbReference>
<dbReference type="EMBL" id="KI925461">
    <property type="protein sequence ID" value="ETW78730.1"/>
    <property type="molecule type" value="Genomic_DNA"/>
</dbReference>
<dbReference type="HOGENOM" id="CLU_003292_2_2_1"/>
<dbReference type="SUPFAM" id="SSF56349">
    <property type="entry name" value="DNA breaking-rejoining enzymes"/>
    <property type="match status" value="1"/>
</dbReference>
<gene>
    <name evidence="3" type="ORF">HETIRDRAFT_428578</name>
</gene>
<dbReference type="Gene3D" id="1.10.150.130">
    <property type="match status" value="1"/>
</dbReference>
<dbReference type="InterPro" id="IPR011010">
    <property type="entry name" value="DNA_brk_join_enz"/>
</dbReference>
<dbReference type="STRING" id="747525.W4K066"/>
<evidence type="ECO:0000313" key="3">
    <source>
        <dbReference type="EMBL" id="ETW78730.1"/>
    </source>
</evidence>
<dbReference type="Proteomes" id="UP000030671">
    <property type="component" value="Unassembled WGS sequence"/>
</dbReference>
<dbReference type="GO" id="GO:0006310">
    <property type="term" value="P:DNA recombination"/>
    <property type="evidence" value="ECO:0007669"/>
    <property type="project" value="UniProtKB-KW"/>
</dbReference>
<dbReference type="InterPro" id="IPR010998">
    <property type="entry name" value="Integrase_recombinase_N"/>
</dbReference>
<dbReference type="InterPro" id="IPR052925">
    <property type="entry name" value="Phage_Integrase-like_Recomb"/>
</dbReference>
<protein>
    <recommendedName>
        <fullName evidence="5">Tyr recombinase domain-containing protein</fullName>
    </recommendedName>
</protein>
<reference evidence="3 4" key="1">
    <citation type="journal article" date="2012" name="New Phytol.">
        <title>Insight into trade-off between wood decay and parasitism from the genome of a fungal forest pathogen.</title>
        <authorList>
            <person name="Olson A."/>
            <person name="Aerts A."/>
            <person name="Asiegbu F."/>
            <person name="Belbahri L."/>
            <person name="Bouzid O."/>
            <person name="Broberg A."/>
            <person name="Canback B."/>
            <person name="Coutinho P.M."/>
            <person name="Cullen D."/>
            <person name="Dalman K."/>
            <person name="Deflorio G."/>
            <person name="van Diepen L.T."/>
            <person name="Dunand C."/>
            <person name="Duplessis S."/>
            <person name="Durling M."/>
            <person name="Gonthier P."/>
            <person name="Grimwood J."/>
            <person name="Fossdal C.G."/>
            <person name="Hansson D."/>
            <person name="Henrissat B."/>
            <person name="Hietala A."/>
            <person name="Himmelstrand K."/>
            <person name="Hoffmeister D."/>
            <person name="Hogberg N."/>
            <person name="James T.Y."/>
            <person name="Karlsson M."/>
            <person name="Kohler A."/>
            <person name="Kues U."/>
            <person name="Lee Y.H."/>
            <person name="Lin Y.C."/>
            <person name="Lind M."/>
            <person name="Lindquist E."/>
            <person name="Lombard V."/>
            <person name="Lucas S."/>
            <person name="Lunden K."/>
            <person name="Morin E."/>
            <person name="Murat C."/>
            <person name="Park J."/>
            <person name="Raffaello T."/>
            <person name="Rouze P."/>
            <person name="Salamov A."/>
            <person name="Schmutz J."/>
            <person name="Solheim H."/>
            <person name="Stahlberg J."/>
            <person name="Velez H."/>
            <person name="de Vries R.P."/>
            <person name="Wiebenga A."/>
            <person name="Woodward S."/>
            <person name="Yakovlev I."/>
            <person name="Garbelotto M."/>
            <person name="Martin F."/>
            <person name="Grigoriev I.V."/>
            <person name="Stenlid J."/>
        </authorList>
    </citation>
    <scope>NUCLEOTIDE SEQUENCE [LARGE SCALE GENOMIC DNA]</scope>
    <source>
        <strain evidence="3 4">TC 32-1</strain>
    </source>
</reference>
<dbReference type="GeneID" id="20674283"/>
<dbReference type="eggNOG" id="ENOG502SKI5">
    <property type="taxonomic scope" value="Eukaryota"/>
</dbReference>
<keyword evidence="2" id="KW-0233">DNA recombination</keyword>